<feature type="transmembrane region" description="Helical" evidence="11">
    <location>
        <begin position="432"/>
        <end position="454"/>
    </location>
</feature>
<feature type="region of interest" description="Disordered" evidence="12">
    <location>
        <begin position="1"/>
        <end position="97"/>
    </location>
</feature>
<dbReference type="GO" id="GO:0005886">
    <property type="term" value="C:plasma membrane"/>
    <property type="evidence" value="ECO:0007669"/>
    <property type="project" value="UniProtKB-SubCell"/>
</dbReference>
<comment type="subcellular location">
    <subcellularLocation>
        <location evidence="1">Cell inner membrane</location>
        <topology evidence="1">Multi-pass membrane protein</topology>
    </subcellularLocation>
    <subcellularLocation>
        <location evidence="11">Cell membrane</location>
        <topology evidence="11">Multi-pass membrane protein</topology>
    </subcellularLocation>
</comment>
<keyword evidence="6 11" id="KW-1133">Transmembrane helix</keyword>
<feature type="compositionally biased region" description="Polar residues" evidence="12">
    <location>
        <begin position="366"/>
        <end position="376"/>
    </location>
</feature>
<evidence type="ECO:0000256" key="1">
    <source>
        <dbReference type="ARBA" id="ARBA00004429"/>
    </source>
</evidence>
<keyword evidence="4 11" id="KW-1003">Cell membrane</keyword>
<dbReference type="EMBL" id="QGLK01000001">
    <property type="protein sequence ID" value="PXY89348.1"/>
    <property type="molecule type" value="Genomic_DNA"/>
</dbReference>
<organism evidence="13 14">
    <name type="scientific">Bifidobacterium asteroides</name>
    <dbReference type="NCBI Taxonomy" id="1684"/>
    <lineage>
        <taxon>Bacteria</taxon>
        <taxon>Bacillati</taxon>
        <taxon>Actinomycetota</taxon>
        <taxon>Actinomycetes</taxon>
        <taxon>Bifidobacteriales</taxon>
        <taxon>Bifidobacteriaceae</taxon>
        <taxon>Bifidobacterium</taxon>
    </lineage>
</organism>
<dbReference type="InterPro" id="IPR023171">
    <property type="entry name" value="Na/H_antiporter_dom_sf"/>
</dbReference>
<feature type="transmembrane region" description="Helical" evidence="11">
    <location>
        <begin position="505"/>
        <end position="529"/>
    </location>
</feature>
<feature type="transmembrane region" description="Helical" evidence="11">
    <location>
        <begin position="535"/>
        <end position="556"/>
    </location>
</feature>
<evidence type="ECO:0000256" key="9">
    <source>
        <dbReference type="ARBA" id="ARBA00023136"/>
    </source>
</evidence>
<keyword evidence="10 11" id="KW-0739">Sodium transport</keyword>
<evidence type="ECO:0000256" key="12">
    <source>
        <dbReference type="SAM" id="MobiDB-lite"/>
    </source>
</evidence>
<dbReference type="Gene3D" id="1.20.1530.10">
    <property type="entry name" value="Na+/H+ antiporter like domain"/>
    <property type="match status" value="1"/>
</dbReference>
<keyword evidence="9 11" id="KW-0472">Membrane</keyword>
<comment type="caution">
    <text evidence="13">The sequence shown here is derived from an EMBL/GenBank/DDBJ whole genome shotgun (WGS) entry which is preliminary data.</text>
</comment>
<evidence type="ECO:0000256" key="4">
    <source>
        <dbReference type="ARBA" id="ARBA00022475"/>
    </source>
</evidence>
<evidence type="ECO:0000256" key="6">
    <source>
        <dbReference type="ARBA" id="ARBA00022989"/>
    </source>
</evidence>
<feature type="transmembrane region" description="Helical" evidence="11">
    <location>
        <begin position="194"/>
        <end position="217"/>
    </location>
</feature>
<feature type="compositionally biased region" description="Polar residues" evidence="12">
    <location>
        <begin position="72"/>
        <end position="83"/>
    </location>
</feature>
<name>A0A318MYI8_9BIFI</name>
<accession>A0A318MYI8</accession>
<keyword evidence="5 11" id="KW-0812">Transmembrane</keyword>
<evidence type="ECO:0000256" key="10">
    <source>
        <dbReference type="ARBA" id="ARBA00023201"/>
    </source>
</evidence>
<feature type="compositionally biased region" description="Polar residues" evidence="12">
    <location>
        <begin position="385"/>
        <end position="405"/>
    </location>
</feature>
<gene>
    <name evidence="11" type="primary">nhaA</name>
    <name evidence="13" type="ORF">DKK74_00210</name>
</gene>
<dbReference type="PANTHER" id="PTHR30341">
    <property type="entry name" value="SODIUM ION/PROTON ANTIPORTER NHAA-RELATED"/>
    <property type="match status" value="1"/>
</dbReference>
<evidence type="ECO:0000256" key="5">
    <source>
        <dbReference type="ARBA" id="ARBA00022692"/>
    </source>
</evidence>
<dbReference type="HAMAP" id="MF_01844">
    <property type="entry name" value="NhaA"/>
    <property type="match status" value="1"/>
</dbReference>
<dbReference type="GO" id="GO:0015385">
    <property type="term" value="F:sodium:proton antiporter activity"/>
    <property type="evidence" value="ECO:0007669"/>
    <property type="project" value="TreeGrafter"/>
</dbReference>
<reference evidence="13 14" key="1">
    <citation type="submission" date="2018-05" db="EMBL/GenBank/DDBJ databases">
        <title>Reference genomes for bee gut microbiota database.</title>
        <authorList>
            <person name="Ellegaard K.M."/>
        </authorList>
    </citation>
    <scope>NUCLEOTIDE SEQUENCE [LARGE SCALE GENOMIC DNA]</scope>
    <source>
        <strain evidence="13 14">ESL0199</strain>
    </source>
</reference>
<keyword evidence="2 11" id="KW-0813">Transport</keyword>
<dbReference type="AlphaFoldDB" id="A0A318MYI8"/>
<protein>
    <recommendedName>
        <fullName evidence="11">Na(+)/H(+) antiporter NhaA</fullName>
    </recommendedName>
    <alternativeName>
        <fullName evidence="11">Sodium/proton antiporter NhaA</fullName>
    </alternativeName>
</protein>
<comment type="catalytic activity">
    <reaction evidence="11">
        <text>Na(+)(in) + 2 H(+)(out) = Na(+)(out) + 2 H(+)(in)</text>
        <dbReference type="Rhea" id="RHEA:29251"/>
        <dbReference type="ChEBI" id="CHEBI:15378"/>
        <dbReference type="ChEBI" id="CHEBI:29101"/>
    </reaction>
</comment>
<dbReference type="Proteomes" id="UP000248128">
    <property type="component" value="Unassembled WGS sequence"/>
</dbReference>
<evidence type="ECO:0000313" key="14">
    <source>
        <dbReference type="Proteomes" id="UP000248128"/>
    </source>
</evidence>
<feature type="transmembrane region" description="Helical" evidence="11">
    <location>
        <begin position="310"/>
        <end position="328"/>
    </location>
</feature>
<feature type="transmembrane region" description="Helical" evidence="11">
    <location>
        <begin position="223"/>
        <end position="245"/>
    </location>
</feature>
<dbReference type="PANTHER" id="PTHR30341:SF0">
    <property type="entry name" value="NA(+)_H(+) ANTIPORTER NHAA"/>
    <property type="match status" value="1"/>
</dbReference>
<evidence type="ECO:0000256" key="8">
    <source>
        <dbReference type="ARBA" id="ARBA00023065"/>
    </source>
</evidence>
<evidence type="ECO:0000256" key="7">
    <source>
        <dbReference type="ARBA" id="ARBA00023053"/>
    </source>
</evidence>
<feature type="transmembrane region" description="Helical" evidence="11">
    <location>
        <begin position="281"/>
        <end position="298"/>
    </location>
</feature>
<dbReference type="InterPro" id="IPR004670">
    <property type="entry name" value="NhaA"/>
</dbReference>
<feature type="region of interest" description="Disordered" evidence="12">
    <location>
        <begin position="357"/>
        <end position="423"/>
    </location>
</feature>
<evidence type="ECO:0000256" key="2">
    <source>
        <dbReference type="ARBA" id="ARBA00022448"/>
    </source>
</evidence>
<dbReference type="GO" id="GO:0006885">
    <property type="term" value="P:regulation of pH"/>
    <property type="evidence" value="ECO:0007669"/>
    <property type="project" value="InterPro"/>
</dbReference>
<keyword evidence="3 11" id="KW-0050">Antiport</keyword>
<feature type="transmembrane region" description="Helical" evidence="11">
    <location>
        <begin position="466"/>
        <end position="493"/>
    </location>
</feature>
<sequence length="568" mass="59977">MPGRLVGHGRLNPIRPTRSIMPLTPAFPAFSVNPRRQDYDDSNSQQNLKPFHPRLSDSRSSDPQPNPGPSDFKSSNAQPSNPQRGRGGSDRDRHNRLHPSNFFASLSSLAENDRITGLFMMACALAGLILANLPETGPGLNALAAWIPLDLPGGLNLSLKDWIQDGLLTIFFLTMGLDLRQEAATGTLRDHKQVLLPMLAALGGVAVPILIYCLLNLGSPAGLRGWAVPTATDVAFSLAALQLLLPKAGPALQAFLMTLAIFDDLIGVLLIALGYSSLGQPSWLLACLAGLVVWALLVRVVSRSAQIWRPLVPLCLLGALGGGLLTWYSLFKTGIHPVLAGVAMGLLTPVARSKAAEAEAPEAEESSVSTAPNLTEPTEHRPTDTKPSGTEPTETHPPVTSQANTKPAGFEPTEIEPNHNPTLSPAERLDHFLTPLSALVVLPVFAFFSLSISLDQLGPGLLTDRVFWGATLGLALGKPLGIITMLVLAGHLGLRRPAGSTTGNLIGLCQLCGIGFTMSFLIANLAFAGSPHLESALLGVLAGSILSVLIVAVGTIPGRLRSARHVSS</sequence>
<evidence type="ECO:0000256" key="3">
    <source>
        <dbReference type="ARBA" id="ARBA00022449"/>
    </source>
</evidence>
<comment type="similarity">
    <text evidence="11">Belongs to the NhaA Na(+)/H(+) (TC 2.A.33) antiporter family.</text>
</comment>
<proteinExistence type="inferred from homology"/>
<feature type="transmembrane region" description="Helical" evidence="11">
    <location>
        <begin position="252"/>
        <end position="275"/>
    </location>
</feature>
<dbReference type="Pfam" id="PF06965">
    <property type="entry name" value="Na_H_antiport_1"/>
    <property type="match status" value="1"/>
</dbReference>
<keyword evidence="7 11" id="KW-0915">Sodium</keyword>
<evidence type="ECO:0000256" key="11">
    <source>
        <dbReference type="HAMAP-Rule" id="MF_01844"/>
    </source>
</evidence>
<keyword evidence="8 11" id="KW-0406">Ion transport</keyword>
<evidence type="ECO:0000313" key="13">
    <source>
        <dbReference type="EMBL" id="PXY89348.1"/>
    </source>
</evidence>
<dbReference type="OrthoDB" id="9808135at2"/>
<comment type="function">
    <text evidence="11">Na(+)/H(+) antiporter that extrudes sodium in exchange for external protons.</text>
</comment>